<organism evidence="2 3">
    <name type="scientific">Verruconis gallopava</name>
    <dbReference type="NCBI Taxonomy" id="253628"/>
    <lineage>
        <taxon>Eukaryota</taxon>
        <taxon>Fungi</taxon>
        <taxon>Dikarya</taxon>
        <taxon>Ascomycota</taxon>
        <taxon>Pezizomycotina</taxon>
        <taxon>Dothideomycetes</taxon>
        <taxon>Pleosporomycetidae</taxon>
        <taxon>Venturiales</taxon>
        <taxon>Sympoventuriaceae</taxon>
        <taxon>Verruconis</taxon>
    </lineage>
</organism>
<dbReference type="RefSeq" id="XP_016214062.1">
    <property type="nucleotide sequence ID" value="XM_016357860.1"/>
</dbReference>
<evidence type="ECO:0000256" key="1">
    <source>
        <dbReference type="SAM" id="MobiDB-lite"/>
    </source>
</evidence>
<feature type="compositionally biased region" description="Low complexity" evidence="1">
    <location>
        <begin position="370"/>
        <end position="382"/>
    </location>
</feature>
<dbReference type="VEuPathDB" id="FungiDB:PV09_04502"/>
<feature type="region of interest" description="Disordered" evidence="1">
    <location>
        <begin position="464"/>
        <end position="488"/>
    </location>
</feature>
<reference evidence="2 3" key="1">
    <citation type="submission" date="2015-01" db="EMBL/GenBank/DDBJ databases">
        <title>The Genome Sequence of Ochroconis gallopava CBS43764.</title>
        <authorList>
            <consortium name="The Broad Institute Genomics Platform"/>
            <person name="Cuomo C."/>
            <person name="de Hoog S."/>
            <person name="Gorbushina A."/>
            <person name="Stielow B."/>
            <person name="Teixiera M."/>
            <person name="Abouelleil A."/>
            <person name="Chapman S.B."/>
            <person name="Priest M."/>
            <person name="Young S.K."/>
            <person name="Wortman J."/>
            <person name="Nusbaum C."/>
            <person name="Birren B."/>
        </authorList>
    </citation>
    <scope>NUCLEOTIDE SEQUENCE [LARGE SCALE GENOMIC DNA]</scope>
    <source>
        <strain evidence="2 3">CBS 43764</strain>
    </source>
</reference>
<proteinExistence type="predicted"/>
<name>A0A0D2ABJ7_9PEZI</name>
<feature type="compositionally biased region" description="Basic and acidic residues" evidence="1">
    <location>
        <begin position="414"/>
        <end position="429"/>
    </location>
</feature>
<dbReference type="AlphaFoldDB" id="A0A0D2ABJ7"/>
<feature type="region of interest" description="Disordered" evidence="1">
    <location>
        <begin position="339"/>
        <end position="452"/>
    </location>
</feature>
<dbReference type="Proteomes" id="UP000053259">
    <property type="component" value="Unassembled WGS sequence"/>
</dbReference>
<sequence length="570" mass="62935">MAMMQTVSHPNGVSFSLLKFSHTTDPKQSKKWNWKHETRDLQLIFDTYGGFPSRQRTYPMLRVLQADQVLERVDLSLKIHQAADLVAASRKAGKQLKEPDDVPTAAIHKRSNCAIAIRYSYSETETRRLQFKFESVQDFDRVLLILKDLGCYMVSPGVNPLGERTVTPNRPSSQRSSSAQTSVLFGHVDTARSQDHKFSSSHATSSDLFRPSSAISDTFSLSSQFQRPSVHAYTTQFPELLQPSTPLFPIHEDDSFDADPVVANIGGFDTRNQRVDPLRRRATAVESEQSKELRADSPVRLDTAPAISGHGSTCSPSSRIALMERPSTTSKMTIVQLDSDLSAMIPPRRELPFKRPESRQSAFSRDRSASRPSSSADLSALPKPNFIEPAPIESVMPTRKHGTSAENDLTRNLAEGETKKRYADTKEATSLDVDAAGAERPNTATSTQSKRIRLAKETGIRLSTSLSTPSASNNVSDDAPMTSEKAAGTNNITDNLRNALDRVGSAMTPTSPQIACQHLEKENLASYAGMPYEERMAVLEKLIVEGVADENFITLCEDVFGCWQRIGLGR</sequence>
<feature type="compositionally biased region" description="Low complexity" evidence="1">
    <location>
        <begin position="167"/>
        <end position="181"/>
    </location>
</feature>
<dbReference type="InParanoid" id="A0A0D2ABJ7"/>
<keyword evidence="3" id="KW-1185">Reference proteome</keyword>
<feature type="region of interest" description="Disordered" evidence="1">
    <location>
        <begin position="160"/>
        <end position="181"/>
    </location>
</feature>
<dbReference type="GO" id="GO:0007131">
    <property type="term" value="P:reciprocal meiotic recombination"/>
    <property type="evidence" value="ECO:0007669"/>
    <property type="project" value="InterPro"/>
</dbReference>
<evidence type="ECO:0000313" key="3">
    <source>
        <dbReference type="Proteomes" id="UP000053259"/>
    </source>
</evidence>
<dbReference type="OrthoDB" id="5360255at2759"/>
<feature type="compositionally biased region" description="Basic and acidic residues" evidence="1">
    <location>
        <begin position="347"/>
        <end position="369"/>
    </location>
</feature>
<accession>A0A0D2ABJ7</accession>
<protein>
    <submittedName>
        <fullName evidence="2">Uncharacterized protein</fullName>
    </submittedName>
</protein>
<dbReference type="EMBL" id="KN847541">
    <property type="protein sequence ID" value="KIW04193.1"/>
    <property type="molecule type" value="Genomic_DNA"/>
</dbReference>
<evidence type="ECO:0000313" key="2">
    <source>
        <dbReference type="EMBL" id="KIW04193.1"/>
    </source>
</evidence>
<gene>
    <name evidence="2" type="ORF">PV09_04502</name>
</gene>
<dbReference type="InterPro" id="IPR004354">
    <property type="entry name" value="Meiotic_Rec114"/>
</dbReference>
<dbReference type="STRING" id="253628.A0A0D2ABJ7"/>
<dbReference type="GeneID" id="27312475"/>
<dbReference type="Pfam" id="PF03525">
    <property type="entry name" value="Meiotic_rec114"/>
    <property type="match status" value="1"/>
</dbReference>
<feature type="compositionally biased region" description="Polar residues" evidence="1">
    <location>
        <begin position="464"/>
        <end position="476"/>
    </location>
</feature>